<sequence>ETSLPNADPLHLPAVHWLLTKKRRQKWLHSAWTGNQDQFLTQFTAPIVLQFPPCHFLLLERKRTAPEKFGGWHNGS</sequence>
<proteinExistence type="predicted"/>
<protein>
    <submittedName>
        <fullName evidence="1">Uncharacterized protein</fullName>
    </submittedName>
</protein>
<dbReference type="AlphaFoldDB" id="A0A8R7UKZ5"/>
<evidence type="ECO:0000313" key="1">
    <source>
        <dbReference type="EnsemblPlants" id="TuG1812G0500005077.01.T03"/>
    </source>
</evidence>
<dbReference type="Proteomes" id="UP000015106">
    <property type="component" value="Chromosome 5"/>
</dbReference>
<reference evidence="1" key="3">
    <citation type="submission" date="2022-06" db="UniProtKB">
        <authorList>
            <consortium name="EnsemblPlants"/>
        </authorList>
    </citation>
    <scope>IDENTIFICATION</scope>
</reference>
<keyword evidence="2" id="KW-1185">Reference proteome</keyword>
<dbReference type="EnsemblPlants" id="TuG1812G0500005077.01.T03">
    <property type="protein sequence ID" value="TuG1812G0500005077.01.T03"/>
    <property type="gene ID" value="TuG1812G0500005077.01"/>
</dbReference>
<reference evidence="2" key="1">
    <citation type="journal article" date="2013" name="Nature">
        <title>Draft genome of the wheat A-genome progenitor Triticum urartu.</title>
        <authorList>
            <person name="Ling H.Q."/>
            <person name="Zhao S."/>
            <person name="Liu D."/>
            <person name="Wang J."/>
            <person name="Sun H."/>
            <person name="Zhang C."/>
            <person name="Fan H."/>
            <person name="Li D."/>
            <person name="Dong L."/>
            <person name="Tao Y."/>
            <person name="Gao C."/>
            <person name="Wu H."/>
            <person name="Li Y."/>
            <person name="Cui Y."/>
            <person name="Guo X."/>
            <person name="Zheng S."/>
            <person name="Wang B."/>
            <person name="Yu K."/>
            <person name="Liang Q."/>
            <person name="Yang W."/>
            <person name="Lou X."/>
            <person name="Chen J."/>
            <person name="Feng M."/>
            <person name="Jian J."/>
            <person name="Zhang X."/>
            <person name="Luo G."/>
            <person name="Jiang Y."/>
            <person name="Liu J."/>
            <person name="Wang Z."/>
            <person name="Sha Y."/>
            <person name="Zhang B."/>
            <person name="Wu H."/>
            <person name="Tang D."/>
            <person name="Shen Q."/>
            <person name="Xue P."/>
            <person name="Zou S."/>
            <person name="Wang X."/>
            <person name="Liu X."/>
            <person name="Wang F."/>
            <person name="Yang Y."/>
            <person name="An X."/>
            <person name="Dong Z."/>
            <person name="Zhang K."/>
            <person name="Zhang X."/>
            <person name="Luo M.C."/>
            <person name="Dvorak J."/>
            <person name="Tong Y."/>
            <person name="Wang J."/>
            <person name="Yang H."/>
            <person name="Li Z."/>
            <person name="Wang D."/>
            <person name="Zhang A."/>
            <person name="Wang J."/>
        </authorList>
    </citation>
    <scope>NUCLEOTIDE SEQUENCE</scope>
    <source>
        <strain evidence="2">cv. G1812</strain>
    </source>
</reference>
<organism evidence="1 2">
    <name type="scientific">Triticum urartu</name>
    <name type="common">Red wild einkorn</name>
    <name type="synonym">Crithodium urartu</name>
    <dbReference type="NCBI Taxonomy" id="4572"/>
    <lineage>
        <taxon>Eukaryota</taxon>
        <taxon>Viridiplantae</taxon>
        <taxon>Streptophyta</taxon>
        <taxon>Embryophyta</taxon>
        <taxon>Tracheophyta</taxon>
        <taxon>Spermatophyta</taxon>
        <taxon>Magnoliopsida</taxon>
        <taxon>Liliopsida</taxon>
        <taxon>Poales</taxon>
        <taxon>Poaceae</taxon>
        <taxon>BOP clade</taxon>
        <taxon>Pooideae</taxon>
        <taxon>Triticodae</taxon>
        <taxon>Triticeae</taxon>
        <taxon>Triticinae</taxon>
        <taxon>Triticum</taxon>
    </lineage>
</organism>
<dbReference type="Gramene" id="TuG1812G0500005077.01.T03">
    <property type="protein sequence ID" value="TuG1812G0500005077.01.T03"/>
    <property type="gene ID" value="TuG1812G0500005077.01"/>
</dbReference>
<name>A0A8R7UKZ5_TRIUA</name>
<gene>
    <name evidence="1" type="primary">LOC125511299</name>
</gene>
<evidence type="ECO:0000313" key="2">
    <source>
        <dbReference type="Proteomes" id="UP000015106"/>
    </source>
</evidence>
<accession>A0A8R7UKZ5</accession>
<reference evidence="1" key="2">
    <citation type="submission" date="2018-03" db="EMBL/GenBank/DDBJ databases">
        <title>The Triticum urartu genome reveals the dynamic nature of wheat genome evolution.</title>
        <authorList>
            <person name="Ling H."/>
            <person name="Ma B."/>
            <person name="Shi X."/>
            <person name="Liu H."/>
            <person name="Dong L."/>
            <person name="Sun H."/>
            <person name="Cao Y."/>
            <person name="Gao Q."/>
            <person name="Zheng S."/>
            <person name="Li Y."/>
            <person name="Yu Y."/>
            <person name="Du H."/>
            <person name="Qi M."/>
            <person name="Li Y."/>
            <person name="Yu H."/>
            <person name="Cui Y."/>
            <person name="Wang N."/>
            <person name="Chen C."/>
            <person name="Wu H."/>
            <person name="Zhao Y."/>
            <person name="Zhang J."/>
            <person name="Li Y."/>
            <person name="Zhou W."/>
            <person name="Zhang B."/>
            <person name="Hu W."/>
            <person name="Eijk M."/>
            <person name="Tang J."/>
            <person name="Witsenboer H."/>
            <person name="Zhao S."/>
            <person name="Li Z."/>
            <person name="Zhang A."/>
            <person name="Wang D."/>
            <person name="Liang C."/>
        </authorList>
    </citation>
    <scope>NUCLEOTIDE SEQUENCE [LARGE SCALE GENOMIC DNA]</scope>
    <source>
        <strain evidence="1">cv. G1812</strain>
    </source>
</reference>